<reference evidence="1 2" key="1">
    <citation type="submission" date="2020-11" db="EMBL/GenBank/DDBJ databases">
        <title>Closed and high quality bacterial genomes of the OMM12 community.</title>
        <authorList>
            <person name="Marbouty M."/>
            <person name="Lamy-Besnier Q."/>
            <person name="Debarbieux L."/>
            <person name="Koszul R."/>
        </authorList>
    </citation>
    <scope>NUCLEOTIDE SEQUENCE [LARGE SCALE GENOMIC DNA]</scope>
    <source>
        <strain evidence="1 2">KB18</strain>
    </source>
</reference>
<dbReference type="EMBL" id="CP065321">
    <property type="protein sequence ID" value="QQR32163.1"/>
    <property type="molecule type" value="Genomic_DNA"/>
</dbReference>
<organism evidence="1 2">
    <name type="scientific">Acutalibacter muris</name>
    <dbReference type="NCBI Taxonomy" id="1796620"/>
    <lineage>
        <taxon>Bacteria</taxon>
        <taxon>Bacillati</taxon>
        <taxon>Bacillota</taxon>
        <taxon>Clostridia</taxon>
        <taxon>Eubacteriales</taxon>
        <taxon>Acutalibacteraceae</taxon>
        <taxon>Acutalibacter</taxon>
    </lineage>
</organism>
<dbReference type="AlphaFoldDB" id="A0AA92QYJ5"/>
<accession>A0AA92QYJ5</accession>
<dbReference type="Proteomes" id="UP000596035">
    <property type="component" value="Chromosome"/>
</dbReference>
<evidence type="ECO:0000313" key="2">
    <source>
        <dbReference type="Proteomes" id="UP000596035"/>
    </source>
</evidence>
<proteinExistence type="predicted"/>
<protein>
    <submittedName>
        <fullName evidence="1">Uncharacterized protein</fullName>
    </submittedName>
</protein>
<evidence type="ECO:0000313" key="1">
    <source>
        <dbReference type="EMBL" id="QQR32163.1"/>
    </source>
</evidence>
<name>A0AA92QYJ5_9FIRM</name>
<dbReference type="RefSeq" id="WP_157130586.1">
    <property type="nucleotide sequence ID" value="NZ_CP021422.1"/>
</dbReference>
<gene>
    <name evidence="1" type="ORF">I5Q82_15660</name>
</gene>
<sequence length="55" mass="6339">MVEPVYYTVDSINGDYAYMTSDDGVENQVAMFLLPEGTDIGSRLLWENFEWTLIE</sequence>